<feature type="region of interest" description="Disordered" evidence="5">
    <location>
        <begin position="170"/>
        <end position="211"/>
    </location>
</feature>
<dbReference type="eggNOG" id="ENOG502SYR7">
    <property type="taxonomic scope" value="Eukaryota"/>
</dbReference>
<dbReference type="KEGG" id="bze:COCCADRAFT_87671"/>
<evidence type="ECO:0000256" key="4">
    <source>
        <dbReference type="PROSITE-ProRule" id="PRU01343"/>
    </source>
</evidence>
<dbReference type="GO" id="GO:0008270">
    <property type="term" value="F:zinc ion binding"/>
    <property type="evidence" value="ECO:0007669"/>
    <property type="project" value="UniProtKB-KW"/>
</dbReference>
<evidence type="ECO:0000256" key="5">
    <source>
        <dbReference type="SAM" id="MobiDB-lite"/>
    </source>
</evidence>
<dbReference type="STRING" id="930089.W6YMK2"/>
<protein>
    <recommendedName>
        <fullName evidence="6">GRF-type domain-containing protein</fullName>
    </recommendedName>
</protein>
<name>W6YMK2_COCC2</name>
<reference evidence="7 8" key="1">
    <citation type="journal article" date="2013" name="PLoS Genet.">
        <title>Comparative genome structure, secondary metabolite, and effector coding capacity across Cochliobolus pathogens.</title>
        <authorList>
            <person name="Condon B.J."/>
            <person name="Leng Y."/>
            <person name="Wu D."/>
            <person name="Bushley K.E."/>
            <person name="Ohm R.A."/>
            <person name="Otillar R."/>
            <person name="Martin J."/>
            <person name="Schackwitz W."/>
            <person name="Grimwood J."/>
            <person name="MohdZainudin N."/>
            <person name="Xue C."/>
            <person name="Wang R."/>
            <person name="Manning V.A."/>
            <person name="Dhillon B."/>
            <person name="Tu Z.J."/>
            <person name="Steffenson B.J."/>
            <person name="Salamov A."/>
            <person name="Sun H."/>
            <person name="Lowry S."/>
            <person name="LaButti K."/>
            <person name="Han J."/>
            <person name="Copeland A."/>
            <person name="Lindquist E."/>
            <person name="Barry K."/>
            <person name="Schmutz J."/>
            <person name="Baker S.E."/>
            <person name="Ciuffetti L.M."/>
            <person name="Grigoriev I.V."/>
            <person name="Zhong S."/>
            <person name="Turgeon B.G."/>
        </authorList>
    </citation>
    <scope>NUCLEOTIDE SEQUENCE [LARGE SCALE GENOMIC DNA]</scope>
    <source>
        <strain evidence="7 8">26-R-13</strain>
    </source>
</reference>
<sequence>MSSSRGARKGLFVHGVWHCDCSPRLPSVHLQTSKPGPNHGRWFRTCNKPPQEQCKFFLWDDDARTREDEAVANTAATLTSEHKRKRSVSGNLDKYRPSKAQDGHDPGEAMSHLETPGKAAKTTIFSTPASKRSGLPWDEDQTNDTAVYGLQTPHTGRKAQGDLFIARPSAAASPFPSSAASQESNRRVATPYSTPYTSIDETPKTSRFKNPMDQDLVGDVFSLLQESNIVLPVHAEEELKTLLIRHVKRTEGFKRARDVTRLAVKAKDAKITEFTYRIGTLEAELEAEKAMVTHLQWEAQNQTSDFD</sequence>
<keyword evidence="1" id="KW-0479">Metal-binding</keyword>
<feature type="compositionally biased region" description="Low complexity" evidence="5">
    <location>
        <begin position="170"/>
        <end position="181"/>
    </location>
</feature>
<organism evidence="7 8">
    <name type="scientific">Cochliobolus carbonum (strain 26-R-13)</name>
    <name type="common">Maize leaf spot fungus</name>
    <name type="synonym">Bipolaris zeicola</name>
    <dbReference type="NCBI Taxonomy" id="930089"/>
    <lineage>
        <taxon>Eukaryota</taxon>
        <taxon>Fungi</taxon>
        <taxon>Dikarya</taxon>
        <taxon>Ascomycota</taxon>
        <taxon>Pezizomycotina</taxon>
        <taxon>Dothideomycetes</taxon>
        <taxon>Pleosporomycetidae</taxon>
        <taxon>Pleosporales</taxon>
        <taxon>Pleosporineae</taxon>
        <taxon>Pleosporaceae</taxon>
        <taxon>Bipolaris</taxon>
    </lineage>
</organism>
<dbReference type="Proteomes" id="UP000053841">
    <property type="component" value="Unassembled WGS sequence"/>
</dbReference>
<feature type="compositionally biased region" description="Basic and acidic residues" evidence="5">
    <location>
        <begin position="93"/>
        <end position="107"/>
    </location>
</feature>
<dbReference type="RefSeq" id="XP_007709083.1">
    <property type="nucleotide sequence ID" value="XM_007710893.1"/>
</dbReference>
<dbReference type="InterPro" id="IPR010666">
    <property type="entry name" value="Znf_GRF"/>
</dbReference>
<dbReference type="OrthoDB" id="430051at2759"/>
<keyword evidence="8" id="KW-1185">Reference proteome</keyword>
<evidence type="ECO:0000256" key="2">
    <source>
        <dbReference type="ARBA" id="ARBA00022771"/>
    </source>
</evidence>
<dbReference type="EMBL" id="KI964559">
    <property type="protein sequence ID" value="EUC36699.1"/>
    <property type="molecule type" value="Genomic_DNA"/>
</dbReference>
<dbReference type="PROSITE" id="PS51999">
    <property type="entry name" value="ZF_GRF"/>
    <property type="match status" value="1"/>
</dbReference>
<keyword evidence="3" id="KW-0862">Zinc</keyword>
<feature type="compositionally biased region" description="Polar residues" evidence="5">
    <location>
        <begin position="191"/>
        <end position="200"/>
    </location>
</feature>
<feature type="domain" description="GRF-type" evidence="6">
    <location>
        <begin position="19"/>
        <end position="63"/>
    </location>
</feature>
<evidence type="ECO:0000313" key="8">
    <source>
        <dbReference type="Proteomes" id="UP000053841"/>
    </source>
</evidence>
<gene>
    <name evidence="7" type="ORF">COCCADRAFT_87671</name>
</gene>
<evidence type="ECO:0000313" key="7">
    <source>
        <dbReference type="EMBL" id="EUC36699.1"/>
    </source>
</evidence>
<dbReference type="AlphaFoldDB" id="W6YMK2"/>
<evidence type="ECO:0000256" key="1">
    <source>
        <dbReference type="ARBA" id="ARBA00022723"/>
    </source>
</evidence>
<dbReference type="HOGENOM" id="CLU_037645_1_0_1"/>
<proteinExistence type="predicted"/>
<dbReference type="GeneID" id="19152409"/>
<feature type="region of interest" description="Disordered" evidence="5">
    <location>
        <begin position="74"/>
        <end position="117"/>
    </location>
</feature>
<keyword evidence="2 4" id="KW-0863">Zinc-finger</keyword>
<dbReference type="Pfam" id="PF06839">
    <property type="entry name" value="Zn_ribbon_GRF"/>
    <property type="match status" value="1"/>
</dbReference>
<evidence type="ECO:0000256" key="3">
    <source>
        <dbReference type="ARBA" id="ARBA00022833"/>
    </source>
</evidence>
<evidence type="ECO:0000259" key="6">
    <source>
        <dbReference type="PROSITE" id="PS51999"/>
    </source>
</evidence>
<accession>W6YMK2</accession>